<dbReference type="OrthoDB" id="672926at2"/>
<dbReference type="AlphaFoldDB" id="A0A562T2Q3"/>
<protein>
    <submittedName>
        <fullName evidence="1">Uncharacterized protein</fullName>
    </submittedName>
</protein>
<dbReference type="RefSeq" id="WP_145712493.1">
    <property type="nucleotide sequence ID" value="NZ_BAAAFY010000001.1"/>
</dbReference>
<evidence type="ECO:0000313" key="1">
    <source>
        <dbReference type="EMBL" id="TWI87915.1"/>
    </source>
</evidence>
<organism evidence="1 2">
    <name type="scientific">Chitinophaga japonensis</name>
    <name type="common">Flexibacter japonensis</name>
    <dbReference type="NCBI Taxonomy" id="104662"/>
    <lineage>
        <taxon>Bacteria</taxon>
        <taxon>Pseudomonadati</taxon>
        <taxon>Bacteroidota</taxon>
        <taxon>Chitinophagia</taxon>
        <taxon>Chitinophagales</taxon>
        <taxon>Chitinophagaceae</taxon>
        <taxon>Chitinophaga</taxon>
    </lineage>
</organism>
<dbReference type="Proteomes" id="UP000316778">
    <property type="component" value="Unassembled WGS sequence"/>
</dbReference>
<accession>A0A562T2Q3</accession>
<gene>
    <name evidence="1" type="ORF">LX66_1989</name>
</gene>
<comment type="caution">
    <text evidence="1">The sequence shown here is derived from an EMBL/GenBank/DDBJ whole genome shotgun (WGS) entry which is preliminary data.</text>
</comment>
<evidence type="ECO:0000313" key="2">
    <source>
        <dbReference type="Proteomes" id="UP000316778"/>
    </source>
</evidence>
<sequence>MKTAVQPKEAFFYYTHLNDEQIKDPVSAILHFAVEDELEDVRRQMWNWLSVALSAKSASFNNEDNRWELLFLYERLLVLIDAAYLVLNRNIQLVDYRQT</sequence>
<proteinExistence type="predicted"/>
<dbReference type="EMBL" id="VLLG01000003">
    <property type="protein sequence ID" value="TWI87915.1"/>
    <property type="molecule type" value="Genomic_DNA"/>
</dbReference>
<keyword evidence="2" id="KW-1185">Reference proteome</keyword>
<name>A0A562T2Q3_CHIJA</name>
<reference evidence="1 2" key="1">
    <citation type="journal article" date="2013" name="Stand. Genomic Sci.">
        <title>Genomic Encyclopedia of Type Strains, Phase I: The one thousand microbial genomes (KMG-I) project.</title>
        <authorList>
            <person name="Kyrpides N.C."/>
            <person name="Woyke T."/>
            <person name="Eisen J.A."/>
            <person name="Garrity G."/>
            <person name="Lilburn T.G."/>
            <person name="Beck B.J."/>
            <person name="Whitman W.B."/>
            <person name="Hugenholtz P."/>
            <person name="Klenk H.P."/>
        </authorList>
    </citation>
    <scope>NUCLEOTIDE SEQUENCE [LARGE SCALE GENOMIC DNA]</scope>
    <source>
        <strain evidence="1 2">DSM 13484</strain>
    </source>
</reference>